<dbReference type="GO" id="GO:0005737">
    <property type="term" value="C:cytoplasm"/>
    <property type="evidence" value="ECO:0007669"/>
    <property type="project" value="TreeGrafter"/>
</dbReference>
<accession>A0A1Q9CAL8</accession>
<dbReference type="PROSITE" id="PS00108">
    <property type="entry name" value="PROTEIN_KINASE_ST"/>
    <property type="match status" value="1"/>
</dbReference>
<dbReference type="Gene3D" id="1.10.510.10">
    <property type="entry name" value="Transferase(Phosphotransferase) domain 1"/>
    <property type="match status" value="1"/>
</dbReference>
<dbReference type="SMART" id="SM00220">
    <property type="entry name" value="S_TKc"/>
    <property type="match status" value="1"/>
</dbReference>
<dbReference type="PANTHER" id="PTHR24361">
    <property type="entry name" value="MITOGEN-ACTIVATED KINASE KINASE KINASE"/>
    <property type="match status" value="1"/>
</dbReference>
<organism evidence="2 3">
    <name type="scientific">Symbiodinium microadriaticum</name>
    <name type="common">Dinoflagellate</name>
    <name type="synonym">Zooxanthella microadriatica</name>
    <dbReference type="NCBI Taxonomy" id="2951"/>
    <lineage>
        <taxon>Eukaryota</taxon>
        <taxon>Sar</taxon>
        <taxon>Alveolata</taxon>
        <taxon>Dinophyceae</taxon>
        <taxon>Suessiales</taxon>
        <taxon>Symbiodiniaceae</taxon>
        <taxon>Symbiodinium</taxon>
    </lineage>
</organism>
<keyword evidence="2" id="KW-0808">Transferase</keyword>
<dbReference type="InterPro" id="IPR008271">
    <property type="entry name" value="Ser/Thr_kinase_AS"/>
</dbReference>
<dbReference type="PROSITE" id="PS50011">
    <property type="entry name" value="PROTEIN_KINASE_DOM"/>
    <property type="match status" value="1"/>
</dbReference>
<name>A0A1Q9CAL8_SYMMI</name>
<evidence type="ECO:0000313" key="3">
    <source>
        <dbReference type="Proteomes" id="UP000186817"/>
    </source>
</evidence>
<keyword evidence="3" id="KW-1185">Reference proteome</keyword>
<keyword evidence="2" id="KW-0418">Kinase</keyword>
<gene>
    <name evidence="2" type="primary">MKK5</name>
    <name evidence="2" type="ORF">AK812_SmicGene39662</name>
</gene>
<evidence type="ECO:0000259" key="1">
    <source>
        <dbReference type="PROSITE" id="PS50011"/>
    </source>
</evidence>
<protein>
    <submittedName>
        <fullName evidence="2">Mitogen-activated protein kinase kinase 5</fullName>
    </submittedName>
</protein>
<dbReference type="GO" id="GO:0004674">
    <property type="term" value="F:protein serine/threonine kinase activity"/>
    <property type="evidence" value="ECO:0007669"/>
    <property type="project" value="TreeGrafter"/>
</dbReference>
<dbReference type="InterPro" id="IPR011009">
    <property type="entry name" value="Kinase-like_dom_sf"/>
</dbReference>
<dbReference type="Pfam" id="PF00069">
    <property type="entry name" value="Pkinase"/>
    <property type="match status" value="1"/>
</dbReference>
<dbReference type="OrthoDB" id="10263185at2759"/>
<dbReference type="EMBL" id="LSRX01001428">
    <property type="protein sequence ID" value="OLP79980.1"/>
    <property type="molecule type" value="Genomic_DNA"/>
</dbReference>
<reference evidence="2 3" key="1">
    <citation type="submission" date="2016-02" db="EMBL/GenBank/DDBJ databases">
        <title>Genome analysis of coral dinoflagellate symbionts highlights evolutionary adaptations to a symbiotic lifestyle.</title>
        <authorList>
            <person name="Aranda M."/>
            <person name="Li Y."/>
            <person name="Liew Y.J."/>
            <person name="Baumgarten S."/>
            <person name="Simakov O."/>
            <person name="Wilson M."/>
            <person name="Piel J."/>
            <person name="Ashoor H."/>
            <person name="Bougouffa S."/>
            <person name="Bajic V.B."/>
            <person name="Ryu T."/>
            <person name="Ravasi T."/>
            <person name="Bayer T."/>
            <person name="Micklem G."/>
            <person name="Kim H."/>
            <person name="Bhak J."/>
            <person name="Lajeunesse T.C."/>
            <person name="Voolstra C.R."/>
        </authorList>
    </citation>
    <scope>NUCLEOTIDE SEQUENCE [LARGE SCALE GENOMIC DNA]</scope>
    <source>
        <strain evidence="2 3">CCMP2467</strain>
    </source>
</reference>
<evidence type="ECO:0000313" key="2">
    <source>
        <dbReference type="EMBL" id="OLP79980.1"/>
    </source>
</evidence>
<dbReference type="SUPFAM" id="SSF56112">
    <property type="entry name" value="Protein kinase-like (PK-like)"/>
    <property type="match status" value="1"/>
</dbReference>
<proteinExistence type="predicted"/>
<sequence length="1203" mass="131608">MAFARAARFPVQVPGRDFSTPGPGTYSPRASCGLPRVLVYTFGQPSPPKPRPLPKAKAVAIVNDAQPQQTTQLATPRLQQDEALPSVDVAQLALTTHLGRGGLGTVQTGVFRGTAIAVKYYRHQPHLFSNPAEDRRALHKEAMLLTRIDHPNVVRVLCLVADNGDTTGFGMEMLGKSLQEAHNKRELNGRVLAEAFSPTCQGVAHIHGLLVAHLDIKPANLCFARPMSNDIKLIDFDAAQELKQADEVLDRLPGNLLAVSPERADKQPCRALAEDAYMTGYTFLTLLGQTPANPETGRLQRWVMSLLSPVEKRPSMQQILEQCTKPMEDEPDPTDALPALLLVKPEAVPAAGLVERWHDFSYTDPRLVNAAPQISDLFTLCESEDLRAEQELVKWLRQHGEALRSLLLQLAGSGQRTFKGSADQEYWETDVLGVRDELARLFGHLPQDLTLSFLLGTSPPRDPGSASANMEAADCSASFRELDAGLLEDWMKGLPVRAVTENMMRWQRYYSKPCGASCCFSPDCACIRCSSCARSMTSLPPKRRFQCMLCELLPPESAFDGRPEYCSECFARPDVLHWHDVFLLVDETGKHLAVRRMQGLAEQSHFGPADFPIAGTLPCNAVCGICCCEFTGDDPATCAPGCMSGHGDGVVDPRMGVVDSGNFYHADCRLGWMRAQKTDTYAGSKPPLCCRVCAFAQECAAWEQDFGRGISAIDAFFSKPIPLSSDDWNALLQFLADEFQLRLTLEQDTGMLCRAELTTAFLDSLKKLHSQPWLQTIIDSLGGAPKKLHPASGRCGTLSKEPALDFRLLFCQVDCLMSEYVREYDDFRHYMMSHLRSCAEQVGKVSREPGSEVSKDTTVTDKGEAEAAFQKGRSAEELFERLLALLKQAPEPDPVKAQDEEVTGELLLPTSRPLGHYRREYRKLFQEAWLKLWDAETRERPRASGPSHLRGARLQLLPTSVIPHLLSCQLLTRAMMFGRVLVVVMASLPLAEGSCLSDNQNNLHTCAQQCSEKDTKAACVSDCLIDLKVPSTCASCLGTQVDCGRRFCAKECSGNSSSSCLTCLDTQCSDCSKALNFESHSLSDVGHDFTKLFLGATGEEADGPVSFLARQAGTCATGGSLLHGCGTPCYSHPDPSGCYARCSINSCFSGCSSCGNNHCFESCRRSVASFECAVCISGHCGGCQVSYGSMMKQAPSDSQPILP</sequence>
<dbReference type="Gene3D" id="3.30.200.20">
    <property type="entry name" value="Phosphorylase Kinase, domain 1"/>
    <property type="match status" value="1"/>
</dbReference>
<dbReference type="Proteomes" id="UP000186817">
    <property type="component" value="Unassembled WGS sequence"/>
</dbReference>
<dbReference type="GO" id="GO:0005524">
    <property type="term" value="F:ATP binding"/>
    <property type="evidence" value="ECO:0007669"/>
    <property type="project" value="InterPro"/>
</dbReference>
<feature type="domain" description="Protein kinase" evidence="1">
    <location>
        <begin position="92"/>
        <end position="361"/>
    </location>
</feature>
<comment type="caution">
    <text evidence="2">The sequence shown here is derived from an EMBL/GenBank/DDBJ whole genome shotgun (WGS) entry which is preliminary data.</text>
</comment>
<dbReference type="InterPro" id="IPR000719">
    <property type="entry name" value="Prot_kinase_dom"/>
</dbReference>
<dbReference type="AlphaFoldDB" id="A0A1Q9CAL8"/>
<dbReference type="InterPro" id="IPR053235">
    <property type="entry name" value="Ser_Thr_kinase"/>
</dbReference>